<proteinExistence type="predicted"/>
<evidence type="ECO:0000313" key="2">
    <source>
        <dbReference type="Proteomes" id="UP001156272"/>
    </source>
</evidence>
<dbReference type="Proteomes" id="UP001156272">
    <property type="component" value="Segment"/>
</dbReference>
<sequence>MPRKVFGNLEEFKRWIAEVATPERFVICVTEEGEIIAEPTKSTRPLTYAYIRITDAKKVEEMEKMLKETGFQVWKLKAYEWDTEKAVGVKVRVEEEV</sequence>
<accession>A0AA46YJQ5</accession>
<name>A0AA46YJQ5_9VIRU</name>
<keyword evidence="2" id="KW-1185">Reference proteome</keyword>
<reference evidence="1 2" key="1">
    <citation type="submission" date="2022-09" db="EMBL/GenBank/DDBJ databases">
        <title>Evolutionary Diversification of Methanotrophic Ca. Methanophagales (ANME-1) and Their Expansive Virome.</title>
        <authorList>
            <person name="Laso-Perez R."/>
            <person name="Wu F."/>
            <person name="Cremiere A."/>
            <person name="Speth D.R."/>
            <person name="Magyar J.S."/>
            <person name="Krupovic M."/>
            <person name="Orphan V.J."/>
        </authorList>
    </citation>
    <scope>NUCLEOTIDE SEQUENCE [LARGE SCALE GENOMIC DNA]</scope>
    <source>
        <strain evidence="1">PBV082</strain>
    </source>
</reference>
<evidence type="ECO:0000313" key="1">
    <source>
        <dbReference type="EMBL" id="UYL64939.1"/>
    </source>
</evidence>
<dbReference type="EMBL" id="OP413839">
    <property type="protein sequence ID" value="UYL64939.1"/>
    <property type="molecule type" value="Genomic_DNA"/>
</dbReference>
<protein>
    <submittedName>
        <fullName evidence="1">Uncharacterized protein</fullName>
    </submittedName>
</protein>
<organism evidence="1 2">
    <name type="scientific">Methanophagales virus PBV082</name>
    <dbReference type="NCBI Taxonomy" id="3071307"/>
    <lineage>
        <taxon>Viruses</taxon>
        <taxon>Viruses incertae sedis</taxon>
        <taxon>Itzamnaviridae</taxon>
        <taxon>Pletoitzamnavirus</taxon>
        <taxon>Pletoitzamnavirus pescaderoense</taxon>
    </lineage>
</organism>
<gene>
    <name evidence="1" type="ORF">EJNHJLOP_00050</name>
</gene>